<dbReference type="Proteomes" id="UP000070456">
    <property type="component" value="Unassembled WGS sequence"/>
</dbReference>
<proteinExistence type="predicted"/>
<reference evidence="1 2" key="1">
    <citation type="submission" date="2015-12" db="EMBL/GenBank/DDBJ databases">
        <title>Draft genome sequence of the thermoanaerobe Thermotalea metallivorans, an isolate from the runoff channel of the Great Artesian Basin, Australia.</title>
        <authorList>
            <person name="Patel B.K."/>
        </authorList>
    </citation>
    <scope>NUCLEOTIDE SEQUENCE [LARGE SCALE GENOMIC DNA]</scope>
    <source>
        <strain evidence="1 2">B2-1</strain>
    </source>
</reference>
<evidence type="ECO:0000313" key="2">
    <source>
        <dbReference type="Proteomes" id="UP000070456"/>
    </source>
</evidence>
<accession>A0A140KZP4</accession>
<protein>
    <submittedName>
        <fullName evidence="1">Uncharacterized protein</fullName>
    </submittedName>
</protein>
<organism evidence="1 2">
    <name type="scientific">Thermotalea metallivorans</name>
    <dbReference type="NCBI Taxonomy" id="520762"/>
    <lineage>
        <taxon>Bacteria</taxon>
        <taxon>Bacillati</taxon>
        <taxon>Bacillota</taxon>
        <taxon>Clostridia</taxon>
        <taxon>Peptostreptococcales</taxon>
        <taxon>Thermotaleaceae</taxon>
        <taxon>Thermotalea</taxon>
    </lineage>
</organism>
<evidence type="ECO:0000313" key="1">
    <source>
        <dbReference type="EMBL" id="KXG73769.1"/>
    </source>
</evidence>
<dbReference type="AlphaFoldDB" id="A0A140KZP4"/>
<dbReference type="EMBL" id="LOEE01000077">
    <property type="protein sequence ID" value="KXG73769.1"/>
    <property type="molecule type" value="Genomic_DNA"/>
</dbReference>
<sequence length="53" mass="6138">MATDKTTIIRVQKNKENPYVMINKQFLSDERLSWKAKGLLILICFLNLIIGKS</sequence>
<dbReference type="PATRIC" id="fig|520762.4.peg.3203"/>
<gene>
    <name evidence="1" type="ORF">AN619_29030</name>
</gene>
<name>A0A140KZP4_9FIRM</name>
<comment type="caution">
    <text evidence="1">The sequence shown here is derived from an EMBL/GenBank/DDBJ whole genome shotgun (WGS) entry which is preliminary data.</text>
</comment>
<dbReference type="STRING" id="520762.AN619_29030"/>
<keyword evidence="2" id="KW-1185">Reference proteome</keyword>